<feature type="domain" description="Beta-lactamase-related" evidence="2">
    <location>
        <begin position="12"/>
        <end position="330"/>
    </location>
</feature>
<dbReference type="AlphaFoldDB" id="A0A5D3ATH8"/>
<sequence>MPTINDLYTTDLEDTIRGLLKKTGIPGCAIAIVKANEDAGWDEGVWTLGEAKKGVPVTPDTRFPLFSMVKLITVLAVHQVLSKTSYTFDTHLKTIIPEFKSPDKALEEGVTVADMCAHVSGLPAYFDVFQIGTSLEDILESVSKLHPTAPRRTTFQYGNLMFSLLGLIIERISGLSYPNYVKEHFLKPFGLDSAGFEDDELTAEGHWIDASGGGEMRGIDNGVVRSPATWPAGGLIMSIKDYAKYLKQLPSHPGYQFASTPSSSHPAFADISHFPYSSTIPTYGGGLYQMTYKGMEVHEHWGAFTGYRGLMVYVPGKKVGFGVFVNGDGGELVSTLIKMTLLERLAGGTVGPEEWNIRIGEDFLKRVAKITTNFPSIPSPLSSQNQTPLIGTFIAPGYSTWHLTPSNNLPTRPALTTIPILPQLWTKHVEPVFTAVKEGEYEGCFEVGLEGEVFYGAGFRAKVDGDKLLVYGLSGMGERVDVGKHPLVFYRESQEASEASKASEDLEGLLEKLEVE</sequence>
<dbReference type="InterPro" id="IPR001466">
    <property type="entry name" value="Beta-lactam-related"/>
</dbReference>
<organism evidence="3 4">
    <name type="scientific">Cryptococcus floricola</name>
    <dbReference type="NCBI Taxonomy" id="2591691"/>
    <lineage>
        <taxon>Eukaryota</taxon>
        <taxon>Fungi</taxon>
        <taxon>Dikarya</taxon>
        <taxon>Basidiomycota</taxon>
        <taxon>Agaricomycotina</taxon>
        <taxon>Tremellomycetes</taxon>
        <taxon>Tremellales</taxon>
        <taxon>Cryptococcaceae</taxon>
        <taxon>Cryptococcus</taxon>
    </lineage>
</organism>
<reference evidence="3 4" key="1">
    <citation type="submission" date="2017-05" db="EMBL/GenBank/DDBJ databases">
        <title>The Genome Sequence of Tsuchiyaea wingfieldii DSM 27421.</title>
        <authorList>
            <person name="Cuomo C."/>
            <person name="Passer A."/>
            <person name="Billmyre B."/>
            <person name="Heitman J."/>
        </authorList>
    </citation>
    <scope>NUCLEOTIDE SEQUENCE [LARGE SCALE GENOMIC DNA]</scope>
    <source>
        <strain evidence="3 4">DSM 27421</strain>
    </source>
</reference>
<dbReference type="Proteomes" id="UP000322245">
    <property type="component" value="Unassembled WGS sequence"/>
</dbReference>
<dbReference type="Pfam" id="PF00144">
    <property type="entry name" value="Beta-lactamase"/>
    <property type="match status" value="1"/>
</dbReference>
<dbReference type="InterPro" id="IPR050491">
    <property type="entry name" value="AmpC-like"/>
</dbReference>
<gene>
    <name evidence="3" type="ORF">B9479_005332</name>
</gene>
<dbReference type="PANTHER" id="PTHR46825:SF9">
    <property type="entry name" value="BETA-LACTAMASE-RELATED DOMAIN-CONTAINING PROTEIN"/>
    <property type="match status" value="1"/>
</dbReference>
<accession>A0A5D3ATH8</accession>
<evidence type="ECO:0000313" key="3">
    <source>
        <dbReference type="EMBL" id="TYJ53998.1"/>
    </source>
</evidence>
<proteinExistence type="inferred from homology"/>
<dbReference type="PANTHER" id="PTHR46825">
    <property type="entry name" value="D-ALANYL-D-ALANINE-CARBOXYPEPTIDASE/ENDOPEPTIDASE AMPH"/>
    <property type="match status" value="1"/>
</dbReference>
<dbReference type="EMBL" id="NIDF01000071">
    <property type="protein sequence ID" value="TYJ53998.1"/>
    <property type="molecule type" value="Genomic_DNA"/>
</dbReference>
<evidence type="ECO:0000259" key="2">
    <source>
        <dbReference type="Pfam" id="PF00144"/>
    </source>
</evidence>
<evidence type="ECO:0000313" key="4">
    <source>
        <dbReference type="Proteomes" id="UP000322245"/>
    </source>
</evidence>
<dbReference type="InterPro" id="IPR012338">
    <property type="entry name" value="Beta-lactam/transpept-like"/>
</dbReference>
<comment type="caution">
    <text evidence="3">The sequence shown here is derived from an EMBL/GenBank/DDBJ whole genome shotgun (WGS) entry which is preliminary data.</text>
</comment>
<evidence type="ECO:0000256" key="1">
    <source>
        <dbReference type="ARBA" id="ARBA00038215"/>
    </source>
</evidence>
<protein>
    <recommendedName>
        <fullName evidence="2">Beta-lactamase-related domain-containing protein</fullName>
    </recommendedName>
</protein>
<dbReference type="Gene3D" id="3.40.710.10">
    <property type="entry name" value="DD-peptidase/beta-lactamase superfamily"/>
    <property type="match status" value="1"/>
</dbReference>
<name>A0A5D3ATH8_9TREE</name>
<dbReference type="SUPFAM" id="SSF56601">
    <property type="entry name" value="beta-lactamase/transpeptidase-like"/>
    <property type="match status" value="1"/>
</dbReference>
<comment type="similarity">
    <text evidence="1">Belongs to the peptidase S12 family.</text>
</comment>
<keyword evidence="4" id="KW-1185">Reference proteome</keyword>